<accession>A0ABQ2AKJ5</accession>
<keyword evidence="3 9" id="KW-0813">Transport</keyword>
<dbReference type="PANTHER" id="PTHR30588:SF0">
    <property type="entry name" value="BRANCHED-CHAIN AMINO ACID PERMEASE BRNQ"/>
    <property type="match status" value="1"/>
</dbReference>
<evidence type="ECO:0000256" key="9">
    <source>
        <dbReference type="RuleBase" id="RU362122"/>
    </source>
</evidence>
<evidence type="ECO:0000256" key="2">
    <source>
        <dbReference type="ARBA" id="ARBA00008540"/>
    </source>
</evidence>
<dbReference type="NCBIfam" id="TIGR00796">
    <property type="entry name" value="livcs"/>
    <property type="match status" value="1"/>
</dbReference>
<evidence type="ECO:0000313" key="11">
    <source>
        <dbReference type="Proteomes" id="UP000655550"/>
    </source>
</evidence>
<evidence type="ECO:0000313" key="10">
    <source>
        <dbReference type="EMBL" id="GGH91259.1"/>
    </source>
</evidence>
<feature type="transmembrane region" description="Helical" evidence="9">
    <location>
        <begin position="258"/>
        <end position="282"/>
    </location>
</feature>
<comment type="similarity">
    <text evidence="2 9">Belongs to the branched chain amino acid transporter family.</text>
</comment>
<gene>
    <name evidence="10" type="primary">braB</name>
    <name evidence="10" type="ORF">GCM10007363_10710</name>
</gene>
<comment type="caution">
    <text evidence="10">The sequence shown here is derived from an EMBL/GenBank/DDBJ whole genome shotgun (WGS) entry which is preliminary data.</text>
</comment>
<feature type="transmembrane region" description="Helical" evidence="9">
    <location>
        <begin position="369"/>
        <end position="392"/>
    </location>
</feature>
<dbReference type="Pfam" id="PF05525">
    <property type="entry name" value="Branch_AA_trans"/>
    <property type="match status" value="1"/>
</dbReference>
<keyword evidence="11" id="KW-1185">Reference proteome</keyword>
<feature type="transmembrane region" description="Helical" evidence="9">
    <location>
        <begin position="224"/>
        <end position="246"/>
    </location>
</feature>
<name>A0ABQ2AKJ5_9PSED</name>
<dbReference type="Proteomes" id="UP000655550">
    <property type="component" value="Unassembled WGS sequence"/>
</dbReference>
<evidence type="ECO:0000256" key="6">
    <source>
        <dbReference type="ARBA" id="ARBA00022970"/>
    </source>
</evidence>
<feature type="transmembrane region" description="Helical" evidence="9">
    <location>
        <begin position="404"/>
        <end position="425"/>
    </location>
</feature>
<evidence type="ECO:0000256" key="5">
    <source>
        <dbReference type="ARBA" id="ARBA00022692"/>
    </source>
</evidence>
<evidence type="ECO:0000256" key="7">
    <source>
        <dbReference type="ARBA" id="ARBA00022989"/>
    </source>
</evidence>
<keyword evidence="5 9" id="KW-0812">Transmembrane</keyword>
<dbReference type="InterPro" id="IPR004685">
    <property type="entry name" value="Brnchd-chn_aa_trnsp_Livcs"/>
</dbReference>
<sequence length="472" mass="48802">MVCCAASQPLARTACGQPPEHAPEPNTFRVVLTLMNQLRSQDLLALGFMTFALFLGAGNIIFPPSAGLAAGENLVQAALGFLLTGVGLPLLTVVALARVGGGMDRLTAPLGKVAGSLLAVAVYLAIGPLFATPRTAVVSFEMGVVPFVGNSAQALLIYTLVYFSAVLFLALNPGRLVDRIGKFITPVLLAALLVLGGAAAFAPAGEIGQVADSYREAPFVQGFLQGYLTMDTLGALVFGIVIATAIRDRGVSAAALVTRYSVIAGVIAACGLSLVYLALFYLGATSQGIAGEAQNGVQVLTAYVQHSFGTSGSLLLAVVITLACLTTAVGLLTACGEFFSNLLPVSYRTVVVVFGVFSLLVANQGLTQLISVSIPVLVGLYPLAIVLVALSLADRLWLSPARVFVPVMLVTLLFGLCDGLAAAGLNDWVPAWIGGLPLAEQSLGWLLPVLAMLLVAVLVDRLLGRPRVVCLG</sequence>
<feature type="transmembrane region" description="Helical" evidence="9">
    <location>
        <begin position="43"/>
        <end position="62"/>
    </location>
</feature>
<keyword evidence="8 9" id="KW-0472">Membrane</keyword>
<feature type="transmembrane region" description="Helical" evidence="9">
    <location>
        <begin position="109"/>
        <end position="131"/>
    </location>
</feature>
<feature type="transmembrane region" description="Helical" evidence="9">
    <location>
        <begin position="151"/>
        <end position="171"/>
    </location>
</feature>
<keyword evidence="6 9" id="KW-0029">Amino-acid transport</keyword>
<comment type="function">
    <text evidence="9">Component of the transport system for branched-chain amino acids.</text>
</comment>
<evidence type="ECO:0000256" key="4">
    <source>
        <dbReference type="ARBA" id="ARBA00022475"/>
    </source>
</evidence>
<feature type="transmembrane region" description="Helical" evidence="9">
    <location>
        <begin position="314"/>
        <end position="333"/>
    </location>
</feature>
<comment type="subcellular location">
    <subcellularLocation>
        <location evidence="9">Cell inner membrane</location>
        <topology evidence="9">Multi-pass membrane protein</topology>
    </subcellularLocation>
    <subcellularLocation>
        <location evidence="1">Cell membrane</location>
        <topology evidence="1">Multi-pass membrane protein</topology>
    </subcellularLocation>
</comment>
<reference evidence="11" key="1">
    <citation type="journal article" date="2019" name="Int. J. Syst. Evol. Microbiol.">
        <title>The Global Catalogue of Microorganisms (GCM) 10K type strain sequencing project: providing services to taxonomists for standard genome sequencing and annotation.</title>
        <authorList>
            <consortium name="The Broad Institute Genomics Platform"/>
            <consortium name="The Broad Institute Genome Sequencing Center for Infectious Disease"/>
            <person name="Wu L."/>
            <person name="Ma J."/>
        </authorList>
    </citation>
    <scope>NUCLEOTIDE SEQUENCE [LARGE SCALE GENOMIC DNA]</scope>
    <source>
        <strain evidence="11">CCM 8778</strain>
    </source>
</reference>
<feature type="transmembrane region" description="Helical" evidence="9">
    <location>
        <begin position="345"/>
        <end position="363"/>
    </location>
</feature>
<proteinExistence type="inferred from homology"/>
<evidence type="ECO:0000256" key="8">
    <source>
        <dbReference type="ARBA" id="ARBA00023136"/>
    </source>
</evidence>
<feature type="transmembrane region" description="Helical" evidence="9">
    <location>
        <begin position="183"/>
        <end position="204"/>
    </location>
</feature>
<evidence type="ECO:0000256" key="1">
    <source>
        <dbReference type="ARBA" id="ARBA00004651"/>
    </source>
</evidence>
<organism evidence="10 11">
    <name type="scientific">Pseudomonas fluvialis</name>
    <dbReference type="NCBI Taxonomy" id="1793966"/>
    <lineage>
        <taxon>Bacteria</taxon>
        <taxon>Pseudomonadati</taxon>
        <taxon>Pseudomonadota</taxon>
        <taxon>Gammaproteobacteria</taxon>
        <taxon>Pseudomonadales</taxon>
        <taxon>Pseudomonadaceae</taxon>
        <taxon>Pseudomonas</taxon>
    </lineage>
</organism>
<dbReference type="EMBL" id="BMDE01000003">
    <property type="protein sequence ID" value="GGH91259.1"/>
    <property type="molecule type" value="Genomic_DNA"/>
</dbReference>
<protein>
    <recommendedName>
        <fullName evidence="9">Branched-chain amino acid transport system carrier protein</fullName>
    </recommendedName>
</protein>
<keyword evidence="7 9" id="KW-1133">Transmembrane helix</keyword>
<feature type="transmembrane region" description="Helical" evidence="9">
    <location>
        <begin position="445"/>
        <end position="463"/>
    </location>
</feature>
<keyword evidence="4" id="KW-1003">Cell membrane</keyword>
<dbReference type="PANTHER" id="PTHR30588">
    <property type="entry name" value="BRANCHED-CHAIN AMINO ACID TRANSPORT SYSTEM 2 CARRIER PROTEIN"/>
    <property type="match status" value="1"/>
</dbReference>
<feature type="transmembrane region" description="Helical" evidence="9">
    <location>
        <begin position="74"/>
        <end position="97"/>
    </location>
</feature>
<evidence type="ECO:0000256" key="3">
    <source>
        <dbReference type="ARBA" id="ARBA00022448"/>
    </source>
</evidence>